<evidence type="ECO:0000313" key="1">
    <source>
        <dbReference type="EMBL" id="PSU16252.1"/>
    </source>
</evidence>
<name>A0ABD6X1J9_PHODM</name>
<dbReference type="Proteomes" id="UP000241404">
    <property type="component" value="Unassembled WGS sequence"/>
</dbReference>
<evidence type="ECO:0008006" key="3">
    <source>
        <dbReference type="Google" id="ProtNLM"/>
    </source>
</evidence>
<dbReference type="AlphaFoldDB" id="A0ABD6X1J9"/>
<sequence length="150" mass="17371">MHKNVIRMEVLLSSRALQGVNMDSVVMEQHEKVMTFSYTSFLANESSKNLTFMEALKVFLKSLNFKSSRSEINISDFETIAFKLLSTNTSDVMNIVRLVELAQASHIYTLIILMPYSLDEQQLLEIEELSSCRIQLDLHSQDRILIYMRE</sequence>
<organism evidence="1 2">
    <name type="scientific">Photobacterium damselae</name>
    <dbReference type="NCBI Taxonomy" id="38293"/>
    <lineage>
        <taxon>Bacteria</taxon>
        <taxon>Pseudomonadati</taxon>
        <taxon>Pseudomonadota</taxon>
        <taxon>Gammaproteobacteria</taxon>
        <taxon>Vibrionales</taxon>
        <taxon>Vibrionaceae</taxon>
        <taxon>Photobacterium</taxon>
    </lineage>
</organism>
<reference evidence="1 2" key="1">
    <citation type="submission" date="2018-03" db="EMBL/GenBank/DDBJ databases">
        <title>Whole genome sequencing of Histamine producing bacteria.</title>
        <authorList>
            <person name="Butler K."/>
        </authorList>
    </citation>
    <scope>NUCLEOTIDE SEQUENCE [LARGE SCALE GENOMIC DNA]</scope>
    <source>
        <strain evidence="1 2">BT-6</strain>
    </source>
</reference>
<evidence type="ECO:0000313" key="2">
    <source>
        <dbReference type="Proteomes" id="UP000241404"/>
    </source>
</evidence>
<accession>A0ABD6X1J9</accession>
<protein>
    <recommendedName>
        <fullName evidence="3">Transporter</fullName>
    </recommendedName>
</protein>
<comment type="caution">
    <text evidence="1">The sequence shown here is derived from an EMBL/GenBank/DDBJ whole genome shotgun (WGS) entry which is preliminary data.</text>
</comment>
<dbReference type="EMBL" id="PYMM01000008">
    <property type="protein sequence ID" value="PSU16252.1"/>
    <property type="molecule type" value="Genomic_DNA"/>
</dbReference>
<gene>
    <name evidence="1" type="ORF">CTM90_13120</name>
</gene>
<proteinExistence type="predicted"/>